<protein>
    <submittedName>
        <fullName evidence="2">Uncharacterized protein</fullName>
    </submittedName>
</protein>
<organism evidence="2 3">
    <name type="scientific">Morus notabilis</name>
    <dbReference type="NCBI Taxonomy" id="981085"/>
    <lineage>
        <taxon>Eukaryota</taxon>
        <taxon>Viridiplantae</taxon>
        <taxon>Streptophyta</taxon>
        <taxon>Embryophyta</taxon>
        <taxon>Tracheophyta</taxon>
        <taxon>Spermatophyta</taxon>
        <taxon>Magnoliopsida</taxon>
        <taxon>eudicotyledons</taxon>
        <taxon>Gunneridae</taxon>
        <taxon>Pentapetalae</taxon>
        <taxon>rosids</taxon>
        <taxon>fabids</taxon>
        <taxon>Rosales</taxon>
        <taxon>Moraceae</taxon>
        <taxon>Moreae</taxon>
        <taxon>Morus</taxon>
    </lineage>
</organism>
<keyword evidence="1" id="KW-1133">Transmembrane helix</keyword>
<keyword evidence="3" id="KW-1185">Reference proteome</keyword>
<dbReference type="AlphaFoldDB" id="W9RS67"/>
<feature type="transmembrane region" description="Helical" evidence="1">
    <location>
        <begin position="29"/>
        <end position="52"/>
    </location>
</feature>
<keyword evidence="1" id="KW-0812">Transmembrane</keyword>
<evidence type="ECO:0000313" key="3">
    <source>
        <dbReference type="Proteomes" id="UP000030645"/>
    </source>
</evidence>
<name>W9RS67_9ROSA</name>
<dbReference type="Proteomes" id="UP000030645">
    <property type="component" value="Unassembled WGS sequence"/>
</dbReference>
<dbReference type="EMBL" id="KE345121">
    <property type="protein sequence ID" value="EXB94046.1"/>
    <property type="molecule type" value="Genomic_DNA"/>
</dbReference>
<keyword evidence="1" id="KW-0472">Membrane</keyword>
<accession>W9RS67</accession>
<proteinExistence type="predicted"/>
<evidence type="ECO:0000256" key="1">
    <source>
        <dbReference type="SAM" id="Phobius"/>
    </source>
</evidence>
<evidence type="ECO:0000313" key="2">
    <source>
        <dbReference type="EMBL" id="EXB94046.1"/>
    </source>
</evidence>
<dbReference type="eggNOG" id="ENOG502SD9F">
    <property type="taxonomic scope" value="Eukaryota"/>
</dbReference>
<gene>
    <name evidence="2" type="ORF">L484_009390</name>
</gene>
<sequence length="69" mass="7841">MANFLRTVFDGLGLFVWTIWGLQERRFSMAFNVMSSIMVSMTTSLMVCLLSIQRNGRPETSSALLYVQS</sequence>
<reference evidence="3" key="1">
    <citation type="submission" date="2013-01" db="EMBL/GenBank/DDBJ databases">
        <title>Draft Genome Sequence of a Mulberry Tree, Morus notabilis C.K. Schneid.</title>
        <authorList>
            <person name="He N."/>
            <person name="Zhao S."/>
        </authorList>
    </citation>
    <scope>NUCLEOTIDE SEQUENCE</scope>
</reference>